<evidence type="ECO:0000313" key="2">
    <source>
        <dbReference type="Proteomes" id="UP000027850"/>
    </source>
</evidence>
<proteinExistence type="predicted"/>
<evidence type="ECO:0000313" key="1">
    <source>
        <dbReference type="EMBL" id="KDS36239.1"/>
    </source>
</evidence>
<gene>
    <name evidence="1" type="ORF">M091_1578</name>
</gene>
<comment type="caution">
    <text evidence="1">The sequence shown here is derived from an EMBL/GenBank/DDBJ whole genome shotgun (WGS) entry which is preliminary data.</text>
</comment>
<accession>A0AB34L8X8</accession>
<name>A0AB34L8X8_PARDI</name>
<protein>
    <submittedName>
        <fullName evidence="1">Uncharacterized protein</fullName>
    </submittedName>
</protein>
<dbReference type="Proteomes" id="UP000027850">
    <property type="component" value="Unassembled WGS sequence"/>
</dbReference>
<reference evidence="1 2" key="1">
    <citation type="submission" date="2014-04" db="EMBL/GenBank/DDBJ databases">
        <authorList>
            <person name="Sears C."/>
            <person name="Carroll K."/>
            <person name="Sack B.R."/>
            <person name="Qadri F."/>
            <person name="Myers L.L."/>
            <person name="Chung G.-T."/>
            <person name="Escheverria P."/>
            <person name="Fraser C.M."/>
            <person name="Sadzewicz L."/>
            <person name="Shefchek K.A."/>
            <person name="Tallon L."/>
            <person name="Das S.P."/>
            <person name="Daugherty S."/>
            <person name="Mongodin E.F."/>
        </authorList>
    </citation>
    <scope>NUCLEOTIDE SEQUENCE [LARGE SCALE GENOMIC DNA]</scope>
    <source>
        <strain evidence="1 2">3776 D15 i</strain>
    </source>
</reference>
<organism evidence="1 2">
    <name type="scientific">Parabacteroides distasonis str. 3776 D15 i</name>
    <dbReference type="NCBI Taxonomy" id="1339342"/>
    <lineage>
        <taxon>Bacteria</taxon>
        <taxon>Pseudomonadati</taxon>
        <taxon>Bacteroidota</taxon>
        <taxon>Bacteroidia</taxon>
        <taxon>Bacteroidales</taxon>
        <taxon>Tannerellaceae</taxon>
        <taxon>Parabacteroides</taxon>
    </lineage>
</organism>
<dbReference type="AlphaFoldDB" id="A0AB34L8X8"/>
<dbReference type="EMBL" id="JNHK01000091">
    <property type="protein sequence ID" value="KDS36239.1"/>
    <property type="molecule type" value="Genomic_DNA"/>
</dbReference>
<sequence>MLIIFYVLMFKSYNVNISLDIKTELYFNNSISMKIVCCIKVN</sequence>